<organism evidence="1 2">
    <name type="scientific">Sphingomonas xinjiangensis</name>
    <dbReference type="NCBI Taxonomy" id="643568"/>
    <lineage>
        <taxon>Bacteria</taxon>
        <taxon>Pseudomonadati</taxon>
        <taxon>Pseudomonadota</taxon>
        <taxon>Alphaproteobacteria</taxon>
        <taxon>Sphingomonadales</taxon>
        <taxon>Sphingomonadaceae</taxon>
        <taxon>Sphingomonas</taxon>
    </lineage>
</organism>
<dbReference type="EMBL" id="JACIJF010000039">
    <property type="protein sequence ID" value="MBB5713059.1"/>
    <property type="molecule type" value="Genomic_DNA"/>
</dbReference>
<protein>
    <submittedName>
        <fullName evidence="1">Uncharacterized protein</fullName>
    </submittedName>
</protein>
<gene>
    <name evidence="1" type="ORF">FHT02_004321</name>
</gene>
<accession>A0A840YTL4</accession>
<name>A0A840YTL4_9SPHN</name>
<evidence type="ECO:0000313" key="1">
    <source>
        <dbReference type="EMBL" id="MBB5713059.1"/>
    </source>
</evidence>
<dbReference type="Proteomes" id="UP000527143">
    <property type="component" value="Unassembled WGS sequence"/>
</dbReference>
<dbReference type="RefSeq" id="WP_184092056.1">
    <property type="nucleotide sequence ID" value="NZ_JACIJF010000039.1"/>
</dbReference>
<proteinExistence type="predicted"/>
<reference evidence="1 2" key="1">
    <citation type="submission" date="2020-08" db="EMBL/GenBank/DDBJ databases">
        <title>Genomic Encyclopedia of Type Strains, Phase IV (KMG-IV): sequencing the most valuable type-strain genomes for metagenomic binning, comparative biology and taxonomic classification.</title>
        <authorList>
            <person name="Goeker M."/>
        </authorList>
    </citation>
    <scope>NUCLEOTIDE SEQUENCE [LARGE SCALE GENOMIC DNA]</scope>
    <source>
        <strain evidence="1 2">DSM 26736</strain>
    </source>
</reference>
<comment type="caution">
    <text evidence="1">The sequence shown here is derived from an EMBL/GenBank/DDBJ whole genome shotgun (WGS) entry which is preliminary data.</text>
</comment>
<sequence>MSDNDVMSYIAALPLGEDPATKQRAFPQMASELGVGGKIDTANLPDGVVAGSNLVGFDGTVGAPQREAVALCMMAAERVADQDPVVNSPELWVKRYDMVLQGLGWIGSSGGVVDYDYSNRNVSVHEVVIPILTAAFGGAAVGGLIIKALEGLAGSDKDDPWITLFERESRHLDVIEYRFGIAEQIGTAVNLRIAAARLRADQKRLQILLFKSKSNEVSLKTSQTVLAAHEKTLEKIANGLRPRLMSAVDNFIRELPL</sequence>
<keyword evidence="2" id="KW-1185">Reference proteome</keyword>
<dbReference type="AlphaFoldDB" id="A0A840YTL4"/>
<evidence type="ECO:0000313" key="2">
    <source>
        <dbReference type="Proteomes" id="UP000527143"/>
    </source>
</evidence>